<reference evidence="5" key="1">
    <citation type="journal article" date="2014" name="Int. J. Syst. Evol. Microbiol.">
        <title>Complete genome sequence of Corynebacterium casei LMG S-19264T (=DSM 44701T), isolated from a smear-ripened cheese.</title>
        <authorList>
            <consortium name="US DOE Joint Genome Institute (JGI-PGF)"/>
            <person name="Walter F."/>
            <person name="Albersmeier A."/>
            <person name="Kalinowski J."/>
            <person name="Ruckert C."/>
        </authorList>
    </citation>
    <scope>NUCLEOTIDE SEQUENCE</scope>
    <source>
        <strain evidence="5">CGMCC 1.12160</strain>
    </source>
</reference>
<dbReference type="RefSeq" id="WP_188428141.1">
    <property type="nucleotide sequence ID" value="NZ_BAABKH010000010.1"/>
</dbReference>
<evidence type="ECO:0000256" key="3">
    <source>
        <dbReference type="ARBA" id="ARBA00022801"/>
    </source>
</evidence>
<dbReference type="PANTHER" id="PTHR43199:SF1">
    <property type="entry name" value="GLUTATHIONE HYDROLASE PROENZYME"/>
    <property type="match status" value="1"/>
</dbReference>
<dbReference type="PRINTS" id="PR01210">
    <property type="entry name" value="GGTRANSPTASE"/>
</dbReference>
<evidence type="ECO:0000256" key="4">
    <source>
        <dbReference type="ARBA" id="ARBA00023145"/>
    </source>
</evidence>
<dbReference type="InterPro" id="IPR051792">
    <property type="entry name" value="GGT_bact"/>
</dbReference>
<evidence type="ECO:0000313" key="5">
    <source>
        <dbReference type="EMBL" id="GGF41387.1"/>
    </source>
</evidence>
<dbReference type="SUPFAM" id="SSF56235">
    <property type="entry name" value="N-terminal nucleophile aminohydrolases (Ntn hydrolases)"/>
    <property type="match status" value="1"/>
</dbReference>
<sequence>MSRRAAIAAPNAHATEAAAHALAQGGNAVDAAITAMLTTTVTEPGIVAPLGGGFVNIWPVHGDPVVVDGNVEMPGRGQPREAFGERGLIRREIAYGGGMVTYVGPASVATPGLIAGMAAAHERFGSALWHELLRPAADVARGGFALSRTAQSYLVLASAPIFSWDEATRARYTDDGAPLPVGALIRDPLLADTLEHIGAEGASTLCTGDLARAIADDMTARGGLLGAADLAAYRPVARPALRSRLGDWDLACNPPPSIGGPVLTALLRLLAAVEGDITPARAATVMKEVLDIRLDRIDTAEDLAAAGAELLETLHEIGATGLPTSPSTAHVSVVDEDGMACALTASAGYGSGMTVAGTGLVANNALGELELNRLGLHAVAPGTRLASNMAPTTARLADGSVIAIGTPGADRITTALAQVMIHVARHGEALQTAIDRPRMHPRRLDDGTDRIEHEQDEEIAASLDGAGLARHEHPPLSMFFGGVGAAARHSDGRLEAAADPRRAAATLLV</sequence>
<proteinExistence type="inferred from homology"/>
<keyword evidence="4" id="KW-0865">Zymogen</keyword>
<dbReference type="GO" id="GO:0016740">
    <property type="term" value="F:transferase activity"/>
    <property type="evidence" value="ECO:0007669"/>
    <property type="project" value="UniProtKB-KW"/>
</dbReference>
<evidence type="ECO:0000256" key="1">
    <source>
        <dbReference type="ARBA" id="ARBA00009381"/>
    </source>
</evidence>
<keyword evidence="6" id="KW-1185">Reference proteome</keyword>
<name>A0A917BFZ5_9MICO</name>
<organism evidence="5 6">
    <name type="scientific">Ornithinimicrobium tianjinense</name>
    <dbReference type="NCBI Taxonomy" id="1195761"/>
    <lineage>
        <taxon>Bacteria</taxon>
        <taxon>Bacillati</taxon>
        <taxon>Actinomycetota</taxon>
        <taxon>Actinomycetes</taxon>
        <taxon>Micrococcales</taxon>
        <taxon>Ornithinimicrobiaceae</taxon>
        <taxon>Ornithinimicrobium</taxon>
    </lineage>
</organism>
<reference evidence="5" key="2">
    <citation type="submission" date="2020-09" db="EMBL/GenBank/DDBJ databases">
        <authorList>
            <person name="Sun Q."/>
            <person name="Zhou Y."/>
        </authorList>
    </citation>
    <scope>NUCLEOTIDE SEQUENCE</scope>
    <source>
        <strain evidence="5">CGMCC 1.12160</strain>
    </source>
</reference>
<comment type="caution">
    <text evidence="5">The sequence shown here is derived from an EMBL/GenBank/DDBJ whole genome shotgun (WGS) entry which is preliminary data.</text>
</comment>
<dbReference type="Gene3D" id="3.60.20.40">
    <property type="match status" value="1"/>
</dbReference>
<dbReference type="EMBL" id="BMEM01000001">
    <property type="protein sequence ID" value="GGF41387.1"/>
    <property type="molecule type" value="Genomic_DNA"/>
</dbReference>
<dbReference type="GO" id="GO:0016787">
    <property type="term" value="F:hydrolase activity"/>
    <property type="evidence" value="ECO:0007669"/>
    <property type="project" value="UniProtKB-KW"/>
</dbReference>
<evidence type="ECO:0000256" key="2">
    <source>
        <dbReference type="ARBA" id="ARBA00022679"/>
    </source>
</evidence>
<dbReference type="Proteomes" id="UP000605670">
    <property type="component" value="Unassembled WGS sequence"/>
</dbReference>
<dbReference type="InterPro" id="IPR029055">
    <property type="entry name" value="Ntn_hydrolases_N"/>
</dbReference>
<accession>A0A917BFZ5</accession>
<evidence type="ECO:0000313" key="6">
    <source>
        <dbReference type="Proteomes" id="UP000605670"/>
    </source>
</evidence>
<dbReference type="PANTHER" id="PTHR43199">
    <property type="entry name" value="GLUTATHIONE HYDROLASE"/>
    <property type="match status" value="1"/>
</dbReference>
<gene>
    <name evidence="5" type="primary">ggt</name>
    <name evidence="5" type="ORF">GCM10011366_06360</name>
</gene>
<dbReference type="InterPro" id="IPR043137">
    <property type="entry name" value="GGT_ssub_C"/>
</dbReference>
<protein>
    <submittedName>
        <fullName evidence="5">Gamma-glutamyltranspeptidase</fullName>
    </submittedName>
</protein>
<dbReference type="Pfam" id="PF01019">
    <property type="entry name" value="G_glu_transpept"/>
    <property type="match status" value="2"/>
</dbReference>
<keyword evidence="3" id="KW-0378">Hydrolase</keyword>
<comment type="similarity">
    <text evidence="1">Belongs to the gamma-glutamyltransferase family.</text>
</comment>
<keyword evidence="2" id="KW-0808">Transferase</keyword>
<dbReference type="AlphaFoldDB" id="A0A917BFZ5"/>